<evidence type="ECO:0000313" key="2">
    <source>
        <dbReference type="EMBL" id="EEB07846.1"/>
    </source>
</evidence>
<organism evidence="2 3">
    <name type="scientific">Schizosaccharomyces japonicus (strain yFS275 / FY16936)</name>
    <name type="common">Fission yeast</name>
    <dbReference type="NCBI Taxonomy" id="402676"/>
    <lineage>
        <taxon>Eukaryota</taxon>
        <taxon>Fungi</taxon>
        <taxon>Dikarya</taxon>
        <taxon>Ascomycota</taxon>
        <taxon>Taphrinomycotina</taxon>
        <taxon>Schizosaccharomycetes</taxon>
        <taxon>Schizosaccharomycetales</taxon>
        <taxon>Schizosaccharomycetaceae</taxon>
        <taxon>Schizosaccharomyces</taxon>
    </lineage>
</organism>
<evidence type="ECO:0000256" key="1">
    <source>
        <dbReference type="SAM" id="MobiDB-lite"/>
    </source>
</evidence>
<dbReference type="AlphaFoldDB" id="B6K2Y9"/>
<dbReference type="EMBL" id="KE651167">
    <property type="protein sequence ID" value="EEB07846.1"/>
    <property type="molecule type" value="Genomic_DNA"/>
</dbReference>
<feature type="compositionally biased region" description="Low complexity" evidence="1">
    <location>
        <begin position="1"/>
        <end position="11"/>
    </location>
</feature>
<protein>
    <submittedName>
        <fullName evidence="2">Uncharacterized protein</fullName>
    </submittedName>
</protein>
<dbReference type="RefSeq" id="XP_002174139.1">
    <property type="nucleotide sequence ID" value="XM_002174103.1"/>
</dbReference>
<accession>B6K2Y9</accession>
<proteinExistence type="predicted"/>
<feature type="region of interest" description="Disordered" evidence="1">
    <location>
        <begin position="1"/>
        <end position="75"/>
    </location>
</feature>
<dbReference type="HOGENOM" id="CLU_2672513_0_0_1"/>
<dbReference type="Proteomes" id="UP000001744">
    <property type="component" value="Unassembled WGS sequence"/>
</dbReference>
<dbReference type="GeneID" id="7051740"/>
<sequence length="75" mass="7526">MDELVAPSTPSSAPPPASNNSGVSMDLLSSYSQLQSQGKSDAAAAAAAHASSNGMTAVDPPSPLDMYGSSWDVSR</sequence>
<feature type="compositionally biased region" description="Low complexity" evidence="1">
    <location>
        <begin position="27"/>
        <end position="50"/>
    </location>
</feature>
<dbReference type="VEuPathDB" id="FungiDB:SJAG_02966"/>
<keyword evidence="3" id="KW-1185">Reference proteome</keyword>
<evidence type="ECO:0000313" key="3">
    <source>
        <dbReference type="Proteomes" id="UP000001744"/>
    </source>
</evidence>
<name>B6K2Y9_SCHJY</name>
<gene>
    <name evidence="2" type="ORF">SJAG_02966</name>
</gene>
<reference evidence="2 3" key="1">
    <citation type="journal article" date="2011" name="Science">
        <title>Comparative functional genomics of the fission yeasts.</title>
        <authorList>
            <person name="Rhind N."/>
            <person name="Chen Z."/>
            <person name="Yassour M."/>
            <person name="Thompson D.A."/>
            <person name="Haas B.J."/>
            <person name="Habib N."/>
            <person name="Wapinski I."/>
            <person name="Roy S."/>
            <person name="Lin M.F."/>
            <person name="Heiman D.I."/>
            <person name="Young S.K."/>
            <person name="Furuya K."/>
            <person name="Guo Y."/>
            <person name="Pidoux A."/>
            <person name="Chen H.M."/>
            <person name="Robbertse B."/>
            <person name="Goldberg J.M."/>
            <person name="Aoki K."/>
            <person name="Bayne E.H."/>
            <person name="Berlin A.M."/>
            <person name="Desjardins C.A."/>
            <person name="Dobbs E."/>
            <person name="Dukaj L."/>
            <person name="Fan L."/>
            <person name="FitzGerald M.G."/>
            <person name="French C."/>
            <person name="Gujja S."/>
            <person name="Hansen K."/>
            <person name="Keifenheim D."/>
            <person name="Levin J.Z."/>
            <person name="Mosher R.A."/>
            <person name="Mueller C.A."/>
            <person name="Pfiffner J."/>
            <person name="Priest M."/>
            <person name="Russ C."/>
            <person name="Smialowska A."/>
            <person name="Swoboda P."/>
            <person name="Sykes S.M."/>
            <person name="Vaughn M."/>
            <person name="Vengrova S."/>
            <person name="Yoder R."/>
            <person name="Zeng Q."/>
            <person name="Allshire R."/>
            <person name="Baulcombe D."/>
            <person name="Birren B.W."/>
            <person name="Brown W."/>
            <person name="Ekwall K."/>
            <person name="Kellis M."/>
            <person name="Leatherwood J."/>
            <person name="Levin H."/>
            <person name="Margalit H."/>
            <person name="Martienssen R."/>
            <person name="Nieduszynski C.A."/>
            <person name="Spatafora J.W."/>
            <person name="Friedman N."/>
            <person name="Dalgaard J.Z."/>
            <person name="Baumann P."/>
            <person name="Niki H."/>
            <person name="Regev A."/>
            <person name="Nusbaum C."/>
        </authorList>
    </citation>
    <scope>NUCLEOTIDE SEQUENCE [LARGE SCALE GENOMIC DNA]</scope>
    <source>
        <strain evidence="3">yFS275 / FY16936</strain>
    </source>
</reference>
<dbReference type="JaponicusDB" id="SJAG_02966"/>